<dbReference type="OrthoDB" id="2327579at2"/>
<organism evidence="3 4">
    <name type="scientific">Apilactobacillus ozensis DSM 23829 = JCM 17196</name>
    <dbReference type="NCBI Taxonomy" id="1423781"/>
    <lineage>
        <taxon>Bacteria</taxon>
        <taxon>Bacillati</taxon>
        <taxon>Bacillota</taxon>
        <taxon>Bacilli</taxon>
        <taxon>Lactobacillales</taxon>
        <taxon>Lactobacillaceae</taxon>
        <taxon>Apilactobacillus</taxon>
    </lineage>
</organism>
<comment type="caution">
    <text evidence="3">The sequence shown here is derived from an EMBL/GenBank/DDBJ whole genome shotgun (WGS) entry which is preliminary data.</text>
</comment>
<evidence type="ECO:0000259" key="2">
    <source>
        <dbReference type="Pfam" id="PF03496"/>
    </source>
</evidence>
<keyword evidence="1" id="KW-0732">Signal</keyword>
<name>A0A0R2AWA4_9LACO</name>
<dbReference type="RefSeq" id="WP_056966506.1">
    <property type="nucleotide sequence ID" value="NZ_AYYQ01000033.1"/>
</dbReference>
<keyword evidence="4" id="KW-1185">Reference proteome</keyword>
<gene>
    <name evidence="3" type="ORF">FD06_GL000319</name>
</gene>
<dbReference type="Proteomes" id="UP000052012">
    <property type="component" value="Unassembled WGS sequence"/>
</dbReference>
<evidence type="ECO:0000256" key="1">
    <source>
        <dbReference type="SAM" id="SignalP"/>
    </source>
</evidence>
<reference evidence="3 4" key="1">
    <citation type="journal article" date="2015" name="Genome Announc.">
        <title>Expanding the biotechnology potential of lactobacilli through comparative genomics of 213 strains and associated genera.</title>
        <authorList>
            <person name="Sun Z."/>
            <person name="Harris H.M."/>
            <person name="McCann A."/>
            <person name="Guo C."/>
            <person name="Argimon S."/>
            <person name="Zhang W."/>
            <person name="Yang X."/>
            <person name="Jeffery I.B."/>
            <person name="Cooney J.C."/>
            <person name="Kagawa T.F."/>
            <person name="Liu W."/>
            <person name="Song Y."/>
            <person name="Salvetti E."/>
            <person name="Wrobel A."/>
            <person name="Rasinkangas P."/>
            <person name="Parkhill J."/>
            <person name="Rea M.C."/>
            <person name="O'Sullivan O."/>
            <person name="Ritari J."/>
            <person name="Douillard F.P."/>
            <person name="Paul Ross R."/>
            <person name="Yang R."/>
            <person name="Briner A.E."/>
            <person name="Felis G.E."/>
            <person name="de Vos W.M."/>
            <person name="Barrangou R."/>
            <person name="Klaenhammer T.R."/>
            <person name="Caufield P.W."/>
            <person name="Cui Y."/>
            <person name="Zhang H."/>
            <person name="O'Toole P.W."/>
        </authorList>
    </citation>
    <scope>NUCLEOTIDE SEQUENCE [LARGE SCALE GENOMIC DNA]</scope>
    <source>
        <strain evidence="3 4">DSM 23829</strain>
    </source>
</reference>
<dbReference type="EMBL" id="AYYQ01000033">
    <property type="protein sequence ID" value="KRM67958.1"/>
    <property type="molecule type" value="Genomic_DNA"/>
</dbReference>
<dbReference type="Gene3D" id="3.90.176.10">
    <property type="entry name" value="Toxin ADP-ribosyltransferase, Chain A, domain 1"/>
    <property type="match status" value="1"/>
</dbReference>
<evidence type="ECO:0000313" key="3">
    <source>
        <dbReference type="EMBL" id="KRM67958.1"/>
    </source>
</evidence>
<feature type="signal peptide" evidence="1">
    <location>
        <begin position="1"/>
        <end position="27"/>
    </location>
</feature>
<accession>A0A0R2AWA4</accession>
<dbReference type="PROSITE" id="PS51996">
    <property type="entry name" value="TR_MART"/>
    <property type="match status" value="1"/>
</dbReference>
<dbReference type="Pfam" id="PF03496">
    <property type="entry name" value="ADPrib_exo_Tox"/>
    <property type="match status" value="1"/>
</dbReference>
<dbReference type="GO" id="GO:0005576">
    <property type="term" value="C:extracellular region"/>
    <property type="evidence" value="ECO:0007669"/>
    <property type="project" value="InterPro"/>
</dbReference>
<feature type="domain" description="ADP ribosyltransferase" evidence="2">
    <location>
        <begin position="144"/>
        <end position="300"/>
    </location>
</feature>
<proteinExistence type="predicted"/>
<dbReference type="SUPFAM" id="SSF56399">
    <property type="entry name" value="ADP-ribosylation"/>
    <property type="match status" value="1"/>
</dbReference>
<protein>
    <submittedName>
        <fullName evidence="3">VIP2 family actin-ADP-ribosylating toxin</fullName>
    </submittedName>
</protein>
<dbReference type="STRING" id="1423781.FD06_GL000319"/>
<feature type="chain" id="PRO_5038751040" evidence="1">
    <location>
        <begin position="28"/>
        <end position="334"/>
    </location>
</feature>
<dbReference type="PATRIC" id="fig|1423781.4.peg.325"/>
<sequence length="334" mass="37233">MRKSRLSLSLLLTGVFGVGLFTANTNAKANMNFDPSDKSTMKFMQKLSKTNGKLAMIMQDTNVTSQSSNQFVTSKNVQGVSLENNQQITIPINTSIKYLGQYKDGDLISTSDNKILSVNNFKNNVYSNDTYKFSKSAKDKLKNLSKKWHKTLNKDEVKAVGHYTSDGYQDVNKYLRNPDNKTSDKVKKEAENITTATFKFNSPDNLTLYRGISEEGLKASLNNQPLTVGAKYFDKGFSSTSLSRSIGEGFGNVLLKINMPLGNHGAYIAPFSKHKNEQEFLLNPGTKMIVTNIENKKVTMSGQLVNIKNEKSKKQASFNNAKNLKIVTLNLMNE</sequence>
<evidence type="ECO:0000313" key="4">
    <source>
        <dbReference type="Proteomes" id="UP000052012"/>
    </source>
</evidence>
<dbReference type="AlphaFoldDB" id="A0A0R2AWA4"/>
<dbReference type="InterPro" id="IPR003540">
    <property type="entry name" value="ADP-ribosyltransferase"/>
</dbReference>